<proteinExistence type="predicted"/>
<sequence>MEHSVHFSCLELQLYLTFGLYSFFTTTTFNLMSQLPQLTKHWVT</sequence>
<protein>
    <submittedName>
        <fullName evidence="2">Uncharacterized protein</fullName>
    </submittedName>
</protein>
<reference evidence="2" key="1">
    <citation type="submission" date="2018-02" db="EMBL/GenBank/DDBJ databases">
        <title>Rhizophora mucronata_Transcriptome.</title>
        <authorList>
            <person name="Meera S.P."/>
            <person name="Sreeshan A."/>
            <person name="Augustine A."/>
        </authorList>
    </citation>
    <scope>NUCLEOTIDE SEQUENCE</scope>
    <source>
        <tissue evidence="2">Leaf</tissue>
    </source>
</reference>
<dbReference type="AlphaFoldDB" id="A0A2P2PD17"/>
<keyword evidence="1" id="KW-0472">Membrane</keyword>
<evidence type="ECO:0000313" key="2">
    <source>
        <dbReference type="EMBL" id="MBX52622.1"/>
    </source>
</evidence>
<dbReference type="EMBL" id="GGEC01072138">
    <property type="protein sequence ID" value="MBX52622.1"/>
    <property type="molecule type" value="Transcribed_RNA"/>
</dbReference>
<name>A0A2P2PD17_RHIMU</name>
<keyword evidence="1" id="KW-0812">Transmembrane</keyword>
<accession>A0A2P2PD17</accession>
<organism evidence="2">
    <name type="scientific">Rhizophora mucronata</name>
    <name type="common">Asiatic mangrove</name>
    <dbReference type="NCBI Taxonomy" id="61149"/>
    <lineage>
        <taxon>Eukaryota</taxon>
        <taxon>Viridiplantae</taxon>
        <taxon>Streptophyta</taxon>
        <taxon>Embryophyta</taxon>
        <taxon>Tracheophyta</taxon>
        <taxon>Spermatophyta</taxon>
        <taxon>Magnoliopsida</taxon>
        <taxon>eudicotyledons</taxon>
        <taxon>Gunneridae</taxon>
        <taxon>Pentapetalae</taxon>
        <taxon>rosids</taxon>
        <taxon>fabids</taxon>
        <taxon>Malpighiales</taxon>
        <taxon>Rhizophoraceae</taxon>
        <taxon>Rhizophora</taxon>
    </lineage>
</organism>
<keyword evidence="1" id="KW-1133">Transmembrane helix</keyword>
<evidence type="ECO:0000256" key="1">
    <source>
        <dbReference type="SAM" id="Phobius"/>
    </source>
</evidence>
<feature type="transmembrane region" description="Helical" evidence="1">
    <location>
        <begin position="12"/>
        <end position="32"/>
    </location>
</feature>